<gene>
    <name evidence="1" type="ORF">ElyMa_006411200</name>
</gene>
<keyword evidence="2" id="KW-1185">Reference proteome</keyword>
<reference evidence="1 2" key="1">
    <citation type="journal article" date="2021" name="Elife">
        <title>Chloroplast acquisition without the gene transfer in kleptoplastic sea slugs, Plakobranchus ocellatus.</title>
        <authorList>
            <person name="Maeda T."/>
            <person name="Takahashi S."/>
            <person name="Yoshida T."/>
            <person name="Shimamura S."/>
            <person name="Takaki Y."/>
            <person name="Nagai Y."/>
            <person name="Toyoda A."/>
            <person name="Suzuki Y."/>
            <person name="Arimoto A."/>
            <person name="Ishii H."/>
            <person name="Satoh N."/>
            <person name="Nishiyama T."/>
            <person name="Hasebe M."/>
            <person name="Maruyama T."/>
            <person name="Minagawa J."/>
            <person name="Obokata J."/>
            <person name="Shigenobu S."/>
        </authorList>
    </citation>
    <scope>NUCLEOTIDE SEQUENCE [LARGE SCALE GENOMIC DNA]</scope>
</reference>
<protein>
    <submittedName>
        <fullName evidence="1">CCHC-type zinc finger, nucleic acid binding protein a</fullName>
    </submittedName>
</protein>
<evidence type="ECO:0000313" key="2">
    <source>
        <dbReference type="Proteomes" id="UP000762676"/>
    </source>
</evidence>
<proteinExistence type="predicted"/>
<accession>A0AAV4HVD7</accession>
<organism evidence="1 2">
    <name type="scientific">Elysia marginata</name>
    <dbReference type="NCBI Taxonomy" id="1093978"/>
    <lineage>
        <taxon>Eukaryota</taxon>
        <taxon>Metazoa</taxon>
        <taxon>Spiralia</taxon>
        <taxon>Lophotrochozoa</taxon>
        <taxon>Mollusca</taxon>
        <taxon>Gastropoda</taxon>
        <taxon>Heterobranchia</taxon>
        <taxon>Euthyneura</taxon>
        <taxon>Panpulmonata</taxon>
        <taxon>Sacoglossa</taxon>
        <taxon>Placobranchoidea</taxon>
        <taxon>Plakobranchidae</taxon>
        <taxon>Elysia</taxon>
    </lineage>
</organism>
<dbReference type="Proteomes" id="UP000762676">
    <property type="component" value="Unassembled WGS sequence"/>
</dbReference>
<dbReference type="AlphaFoldDB" id="A0AAV4HVD7"/>
<dbReference type="EMBL" id="BMAT01012872">
    <property type="protein sequence ID" value="GFS00939.1"/>
    <property type="molecule type" value="Genomic_DNA"/>
</dbReference>
<sequence length="231" mass="26158">MAQFNGDERKFELWEVKFLGAMRMRNLHDVFKDTIPDAHKNEEAFAELVQVLDDKSLNLIIRDARIGDRKPLKILRGHYQPTGKPRIITLYTQLTSLTKGGGKDATDYIIRTEATASALREAREKIETVVYSLQVTHTHDTRVCRFKQNTSRAKLMKAEGEQDCTFQITSLPVHRNDPDNTFLVDSGASVGFVKDRDKFSDLNSSFKSSYKQADGRKCSNLAEGQGDATIR</sequence>
<comment type="caution">
    <text evidence="1">The sequence shown here is derived from an EMBL/GenBank/DDBJ whole genome shotgun (WGS) entry which is preliminary data.</text>
</comment>
<name>A0AAV4HVD7_9GAST</name>
<evidence type="ECO:0000313" key="1">
    <source>
        <dbReference type="EMBL" id="GFS00939.1"/>
    </source>
</evidence>